<name>A0A3L6DLA3_MAIZE</name>
<comment type="caution">
    <text evidence="1">The sequence shown here is derived from an EMBL/GenBank/DDBJ whole genome shotgun (WGS) entry which is preliminary data.</text>
</comment>
<accession>A0A3L6DLA3</accession>
<protein>
    <submittedName>
        <fullName evidence="1">Uncharacterized protein</fullName>
    </submittedName>
</protein>
<reference evidence="1 2" key="1">
    <citation type="journal article" date="2018" name="Nat. Genet.">
        <title>Extensive intraspecific gene order and gene structural variations between Mo17 and other maize genomes.</title>
        <authorList>
            <person name="Sun S."/>
            <person name="Zhou Y."/>
            <person name="Chen J."/>
            <person name="Shi J."/>
            <person name="Zhao H."/>
            <person name="Zhao H."/>
            <person name="Song W."/>
            <person name="Zhang M."/>
            <person name="Cui Y."/>
            <person name="Dong X."/>
            <person name="Liu H."/>
            <person name="Ma X."/>
            <person name="Jiao Y."/>
            <person name="Wang B."/>
            <person name="Wei X."/>
            <person name="Stein J.C."/>
            <person name="Glaubitz J.C."/>
            <person name="Lu F."/>
            <person name="Yu G."/>
            <person name="Liang C."/>
            <person name="Fengler K."/>
            <person name="Li B."/>
            <person name="Rafalski A."/>
            <person name="Schnable P.S."/>
            <person name="Ware D.H."/>
            <person name="Buckler E.S."/>
            <person name="Lai J."/>
        </authorList>
    </citation>
    <scope>NUCLEOTIDE SEQUENCE [LARGE SCALE GENOMIC DNA]</scope>
    <source>
        <strain evidence="2">cv. Missouri 17</strain>
        <tissue evidence="1">Seedling</tissue>
    </source>
</reference>
<organism evidence="1 2">
    <name type="scientific">Zea mays</name>
    <name type="common">Maize</name>
    <dbReference type="NCBI Taxonomy" id="4577"/>
    <lineage>
        <taxon>Eukaryota</taxon>
        <taxon>Viridiplantae</taxon>
        <taxon>Streptophyta</taxon>
        <taxon>Embryophyta</taxon>
        <taxon>Tracheophyta</taxon>
        <taxon>Spermatophyta</taxon>
        <taxon>Magnoliopsida</taxon>
        <taxon>Liliopsida</taxon>
        <taxon>Poales</taxon>
        <taxon>Poaceae</taxon>
        <taxon>PACMAD clade</taxon>
        <taxon>Panicoideae</taxon>
        <taxon>Andropogonodae</taxon>
        <taxon>Andropogoneae</taxon>
        <taxon>Tripsacinae</taxon>
        <taxon>Zea</taxon>
    </lineage>
</organism>
<dbReference type="EMBL" id="NCVQ01000009">
    <property type="protein sequence ID" value="PWZ09432.1"/>
    <property type="molecule type" value="Genomic_DNA"/>
</dbReference>
<dbReference type="AlphaFoldDB" id="A0A3L6DLA3"/>
<evidence type="ECO:0000313" key="2">
    <source>
        <dbReference type="Proteomes" id="UP000251960"/>
    </source>
</evidence>
<sequence length="116" mass="13200">MGGECPSDEASAQRLMLKGCLRRRRQESDRHESHQHCLRRVKDRAELKDLTQWHRPDGTLSVSSSVHHFAWETSVSGCIMVSPDQATKIYKAMKDKGLPVDLVECEGERHGFLKAQ</sequence>
<proteinExistence type="predicted"/>
<gene>
    <name evidence="1" type="ORF">Zm00014a_033232</name>
</gene>
<dbReference type="Proteomes" id="UP000251960">
    <property type="component" value="Chromosome 8"/>
</dbReference>
<evidence type="ECO:0000313" key="1">
    <source>
        <dbReference type="EMBL" id="PWZ09432.1"/>
    </source>
</evidence>